<keyword evidence="2" id="KW-1185">Reference proteome</keyword>
<gene>
    <name evidence="1" type="ORF">EJF14_20360</name>
</gene>
<evidence type="ECO:0000313" key="2">
    <source>
        <dbReference type="Proteomes" id="UP000326582"/>
    </source>
</evidence>
<dbReference type="Proteomes" id="UP000326582">
    <property type="component" value="Chromosome 2"/>
</dbReference>
<proteinExistence type="predicted"/>
<reference evidence="2" key="1">
    <citation type="journal article" date="2019" name="MBio">
        <title>Comparative genomics for the elucidation of multidrug resistance (MDR) in Candida lusitaniae.</title>
        <authorList>
            <person name="Kannan A."/>
            <person name="Asner S.A."/>
            <person name="Trachsel E."/>
            <person name="Kelly S."/>
            <person name="Parker J."/>
            <person name="Sanglard D."/>
        </authorList>
    </citation>
    <scope>NUCLEOTIDE SEQUENCE [LARGE SCALE GENOMIC DNA]</scope>
    <source>
        <strain evidence="2">P1</strain>
    </source>
</reference>
<sequence>MLSTILKTVVVLFLVSTYKTLPFAYLIRFYALVFKHIVVHKNAFIQTRKNTFGYGSSKLDIFKAVSYSTYASPLEIDMYLHKSNSTYLIDLDIARTSFVCQLFQKLFMNAWLNETGEFKSQSLQNCPYIPVGTIQCVFKREIKLFQRYTITSNVLAWDNKWLYILSKFEATDGKLCALGITKYVFKKKGRITLRPREFIAECGMYNDEVEAINQKNYELVSHLESSEGLEELAARMEKS</sequence>
<organism evidence="1 2">
    <name type="scientific">Clavispora lusitaniae</name>
    <name type="common">Candida lusitaniae</name>
    <dbReference type="NCBI Taxonomy" id="36911"/>
    <lineage>
        <taxon>Eukaryota</taxon>
        <taxon>Fungi</taxon>
        <taxon>Dikarya</taxon>
        <taxon>Ascomycota</taxon>
        <taxon>Saccharomycotina</taxon>
        <taxon>Pichiomycetes</taxon>
        <taxon>Metschnikowiaceae</taxon>
        <taxon>Clavispora</taxon>
    </lineage>
</organism>
<dbReference type="EMBL" id="CP038485">
    <property type="protein sequence ID" value="QFZ26455.1"/>
    <property type="molecule type" value="Genomic_DNA"/>
</dbReference>
<name>A0ACD0WGN6_CLALS</name>
<protein>
    <submittedName>
        <fullName evidence="1">Uncharacterized protein</fullName>
    </submittedName>
</protein>
<accession>A0ACD0WGN6</accession>
<evidence type="ECO:0000313" key="1">
    <source>
        <dbReference type="EMBL" id="QFZ26455.1"/>
    </source>
</evidence>